<keyword evidence="2" id="KW-0560">Oxidoreductase</keyword>
<dbReference type="InterPro" id="IPR050432">
    <property type="entry name" value="FAD-linked_Oxidoreductases_BP"/>
</dbReference>
<dbReference type="InParanoid" id="A0A194XN47"/>
<name>A0A194XN47_MOLSC</name>
<feature type="domain" description="FAD-binding PCMH-type" evidence="3">
    <location>
        <begin position="143"/>
        <end position="322"/>
    </location>
</feature>
<dbReference type="Pfam" id="PF08031">
    <property type="entry name" value="BBE"/>
    <property type="match status" value="1"/>
</dbReference>
<dbReference type="GeneID" id="28827108"/>
<dbReference type="InterPro" id="IPR006094">
    <property type="entry name" value="Oxid_FAD_bind_N"/>
</dbReference>
<dbReference type="InterPro" id="IPR036318">
    <property type="entry name" value="FAD-bd_PCMH-like_sf"/>
</dbReference>
<dbReference type="Gene3D" id="3.30.465.10">
    <property type="match status" value="2"/>
</dbReference>
<sequence length="646" mass="70674">MSSYWVWREVGVQCVNFPWESIQLTEADVGNFSDIAFGDRTKLNASSPATTSACKAFPGSFDWPIDDEWNQLNSSLGGALLKPSPPAAVCYSGPQYDLNQCNYILQNASSSRFYLDDPLTVLTSWPEGDTCYPTLSPTQNCTQGGFPVYVVNATNVKQIQIAVNFARNRNIRLVIKNTGHDFNGRSTGAGSLSIWTHYLKSFEFLPEYTEKNYSNIAARVSAGLEAWEMYQYMDKYNMTLVSPGGFTVGPHGGWMAGGGHSTIGSIYGLGSDQPLSLNVVTADGKFVTADMDTNPDLYYALRGGGPGTYGIVTSAIVKAYPPIHVSETTLAFNGGPVPIFNVSAFGNFTLPINFTFPLNFTLPPPPASTLNTSAFWEAVNLYHAYGKPIVDVGGTAYSYITKTGNGSFSFTTNIEMAGMNASEAFTFLTPLYTAIQALGIPVNQTLPVTSLSWGSTRQGEGDAPGDQRFASRLFPYSNWEDETLFNNTMVAIREVVEQGYTFHGVNIKPDEKAAGYPGNAAVNPAFRRTIMHADIFDNTLIRGATREVVEATHVKLNNAMDLIRAATPNGGSYVNEADVQEPNWQQSFFGDNYNKLLKIKRERDPWGLFYAPTTVGSEVWEVRTADGLPTQNGKLCKVKQVRLESI</sequence>
<reference evidence="4 5" key="1">
    <citation type="submission" date="2015-10" db="EMBL/GenBank/DDBJ databases">
        <title>Full genome of DAOMC 229536 Phialocephala scopiformis, a fungal endophyte of spruce producing the potent anti-insectan compound rugulosin.</title>
        <authorList>
            <consortium name="DOE Joint Genome Institute"/>
            <person name="Walker A.K."/>
            <person name="Frasz S.L."/>
            <person name="Seifert K.A."/>
            <person name="Miller J.D."/>
            <person name="Mondo S.J."/>
            <person name="Labutti K."/>
            <person name="Lipzen A."/>
            <person name="Dockter R."/>
            <person name="Kennedy M."/>
            <person name="Grigoriev I.V."/>
            <person name="Spatafora J.W."/>
        </authorList>
    </citation>
    <scope>NUCLEOTIDE SEQUENCE [LARGE SCALE GENOMIC DNA]</scope>
    <source>
        <strain evidence="4 5">CBS 120377</strain>
    </source>
</reference>
<dbReference type="SUPFAM" id="SSF56176">
    <property type="entry name" value="FAD-binding/transporter-associated domain-like"/>
    <property type="match status" value="1"/>
</dbReference>
<dbReference type="KEGG" id="psco:LY89DRAFT_704457"/>
<keyword evidence="5" id="KW-1185">Reference proteome</keyword>
<dbReference type="GO" id="GO:0071949">
    <property type="term" value="F:FAD binding"/>
    <property type="evidence" value="ECO:0007669"/>
    <property type="project" value="InterPro"/>
</dbReference>
<protein>
    <submittedName>
        <fullName evidence="4">FAD-binding domain-containing protein</fullName>
    </submittedName>
</protein>
<evidence type="ECO:0000256" key="2">
    <source>
        <dbReference type="ARBA" id="ARBA00023002"/>
    </source>
</evidence>
<dbReference type="Proteomes" id="UP000070700">
    <property type="component" value="Unassembled WGS sequence"/>
</dbReference>
<evidence type="ECO:0000313" key="4">
    <source>
        <dbReference type="EMBL" id="KUJ21514.1"/>
    </source>
</evidence>
<dbReference type="InterPro" id="IPR016166">
    <property type="entry name" value="FAD-bd_PCMH"/>
</dbReference>
<gene>
    <name evidence="4" type="ORF">LY89DRAFT_704457</name>
</gene>
<evidence type="ECO:0000313" key="5">
    <source>
        <dbReference type="Proteomes" id="UP000070700"/>
    </source>
</evidence>
<evidence type="ECO:0000259" key="3">
    <source>
        <dbReference type="PROSITE" id="PS51387"/>
    </source>
</evidence>
<dbReference type="InterPro" id="IPR016169">
    <property type="entry name" value="FAD-bd_PCMH_sub2"/>
</dbReference>
<accession>A0A194XN47</accession>
<dbReference type="STRING" id="149040.A0A194XN47"/>
<dbReference type="InterPro" id="IPR012951">
    <property type="entry name" value="BBE"/>
</dbReference>
<dbReference type="PANTHER" id="PTHR13878:SF91">
    <property type="entry name" value="FAD BINDING DOMAIN PROTEIN (AFU_ORTHOLOGUE AFUA_6G12070)-RELATED"/>
    <property type="match status" value="1"/>
</dbReference>
<organism evidence="4 5">
    <name type="scientific">Mollisia scopiformis</name>
    <name type="common">Conifer needle endophyte fungus</name>
    <name type="synonym">Phialocephala scopiformis</name>
    <dbReference type="NCBI Taxonomy" id="149040"/>
    <lineage>
        <taxon>Eukaryota</taxon>
        <taxon>Fungi</taxon>
        <taxon>Dikarya</taxon>
        <taxon>Ascomycota</taxon>
        <taxon>Pezizomycotina</taxon>
        <taxon>Leotiomycetes</taxon>
        <taxon>Helotiales</taxon>
        <taxon>Mollisiaceae</taxon>
        <taxon>Mollisia</taxon>
    </lineage>
</organism>
<proteinExistence type="inferred from homology"/>
<evidence type="ECO:0000256" key="1">
    <source>
        <dbReference type="ARBA" id="ARBA00005466"/>
    </source>
</evidence>
<dbReference type="OrthoDB" id="9983560at2759"/>
<dbReference type="PANTHER" id="PTHR13878">
    <property type="entry name" value="GULONOLACTONE OXIDASE"/>
    <property type="match status" value="1"/>
</dbReference>
<comment type="similarity">
    <text evidence="1">Belongs to the oxygen-dependent FAD-linked oxidoreductase family.</text>
</comment>
<dbReference type="EMBL" id="KQ947407">
    <property type="protein sequence ID" value="KUJ21514.1"/>
    <property type="molecule type" value="Genomic_DNA"/>
</dbReference>
<dbReference type="Pfam" id="PF01565">
    <property type="entry name" value="FAD_binding_4"/>
    <property type="match status" value="1"/>
</dbReference>
<dbReference type="PROSITE" id="PS51387">
    <property type="entry name" value="FAD_PCMH"/>
    <property type="match status" value="1"/>
</dbReference>
<dbReference type="RefSeq" id="XP_018075869.1">
    <property type="nucleotide sequence ID" value="XM_018217382.1"/>
</dbReference>
<dbReference type="AlphaFoldDB" id="A0A194XN47"/>
<dbReference type="GO" id="GO:0016491">
    <property type="term" value="F:oxidoreductase activity"/>
    <property type="evidence" value="ECO:0007669"/>
    <property type="project" value="UniProtKB-KW"/>
</dbReference>